<comment type="caution">
    <text evidence="10">The sequence shown here is derived from an EMBL/GenBank/DDBJ whole genome shotgun (WGS) entry which is preliminary data.</text>
</comment>
<comment type="function">
    <text evidence="9">Converts cobyric acid to cobinamide by the addition of aminopropanol on the F carboxylic group.</text>
</comment>
<comment type="similarity">
    <text evidence="3 9">Belongs to the CobD/CbiB family.</text>
</comment>
<keyword evidence="8 9" id="KW-0472">Membrane</keyword>
<evidence type="ECO:0000256" key="3">
    <source>
        <dbReference type="ARBA" id="ARBA00006263"/>
    </source>
</evidence>
<evidence type="ECO:0000256" key="2">
    <source>
        <dbReference type="ARBA" id="ARBA00004953"/>
    </source>
</evidence>
<gene>
    <name evidence="10" type="primary">cbiB</name>
    <name evidence="9" type="synonym">cobD</name>
    <name evidence="10" type="ORF">RQP53_13030</name>
</gene>
<reference evidence="10" key="1">
    <citation type="submission" date="2023-09" db="EMBL/GenBank/DDBJ databases">
        <title>Paucibacter sp. APW11 Genome sequencing and assembly.</title>
        <authorList>
            <person name="Kim I."/>
        </authorList>
    </citation>
    <scope>NUCLEOTIDE SEQUENCE</scope>
    <source>
        <strain evidence="10">APW11</strain>
    </source>
</reference>
<dbReference type="InterPro" id="IPR004485">
    <property type="entry name" value="Cobalamin_biosynth_CobD/CbiB"/>
</dbReference>
<evidence type="ECO:0000256" key="5">
    <source>
        <dbReference type="ARBA" id="ARBA00022573"/>
    </source>
</evidence>
<dbReference type="PANTHER" id="PTHR34308:SF1">
    <property type="entry name" value="COBALAMIN BIOSYNTHESIS PROTEIN CBIB"/>
    <property type="match status" value="1"/>
</dbReference>
<evidence type="ECO:0000313" key="10">
    <source>
        <dbReference type="EMBL" id="MDT9000193.1"/>
    </source>
</evidence>
<accession>A0ABU3PDJ6</accession>
<evidence type="ECO:0000256" key="1">
    <source>
        <dbReference type="ARBA" id="ARBA00004651"/>
    </source>
</evidence>
<protein>
    <recommendedName>
        <fullName evidence="9">Cobalamin biosynthesis protein CobD</fullName>
    </recommendedName>
</protein>
<keyword evidence="7 9" id="KW-1133">Transmembrane helix</keyword>
<sequence>MALPWLLPLAMLIALLVDRLFGEPPSWAHPVVAMGRYLKAMSVPLLRLRHGSEALGLGALLWFVGATLSFAVALLLEQAMWRWLQPWRGGMWWLAGALWLGLCLKPLLAWRMLRDEVAAVEIALQRSLEEGRTQLARLVSRDTRQLSAAEVREAAISTLAENLNDSVVAPLFWFMLLGLPGAAVYRFANTADAMWGYRGRWEWAGKCAAFADDALSWAPARLTAWSIQGLQGSGRLRQEAARTPSPNGGWPMGAMALRLGVRLGKPGVYTLNEAGRAPESQDLDAALRLAGRALLAAVLPLVLLAGLLRGGLA</sequence>
<dbReference type="HAMAP" id="MF_00024">
    <property type="entry name" value="CobD_CbiB"/>
    <property type="match status" value="1"/>
</dbReference>
<feature type="transmembrane region" description="Helical" evidence="9">
    <location>
        <begin position="89"/>
        <end position="108"/>
    </location>
</feature>
<feature type="transmembrane region" description="Helical" evidence="9">
    <location>
        <begin position="54"/>
        <end position="77"/>
    </location>
</feature>
<dbReference type="Pfam" id="PF03186">
    <property type="entry name" value="CobD_Cbib"/>
    <property type="match status" value="1"/>
</dbReference>
<dbReference type="EMBL" id="JAVXZY010000005">
    <property type="protein sequence ID" value="MDT9000193.1"/>
    <property type="molecule type" value="Genomic_DNA"/>
</dbReference>
<evidence type="ECO:0000256" key="6">
    <source>
        <dbReference type="ARBA" id="ARBA00022692"/>
    </source>
</evidence>
<dbReference type="PANTHER" id="PTHR34308">
    <property type="entry name" value="COBALAMIN BIOSYNTHESIS PROTEIN CBIB"/>
    <property type="match status" value="1"/>
</dbReference>
<dbReference type="NCBIfam" id="TIGR00380">
    <property type="entry name" value="cobal_cbiB"/>
    <property type="match status" value="1"/>
</dbReference>
<dbReference type="RefSeq" id="WP_315650754.1">
    <property type="nucleotide sequence ID" value="NZ_JAVXZY010000005.1"/>
</dbReference>
<organism evidence="10 11">
    <name type="scientific">Roseateles aquae</name>
    <dbReference type="NCBI Taxonomy" id="3077235"/>
    <lineage>
        <taxon>Bacteria</taxon>
        <taxon>Pseudomonadati</taxon>
        <taxon>Pseudomonadota</taxon>
        <taxon>Betaproteobacteria</taxon>
        <taxon>Burkholderiales</taxon>
        <taxon>Sphaerotilaceae</taxon>
        <taxon>Roseateles</taxon>
    </lineage>
</organism>
<evidence type="ECO:0000256" key="4">
    <source>
        <dbReference type="ARBA" id="ARBA00022475"/>
    </source>
</evidence>
<feature type="transmembrane region" description="Helical" evidence="9">
    <location>
        <begin position="293"/>
        <end position="312"/>
    </location>
</feature>
<evidence type="ECO:0000256" key="7">
    <source>
        <dbReference type="ARBA" id="ARBA00022989"/>
    </source>
</evidence>
<comment type="caution">
    <text evidence="9">Lacks conserved residue(s) required for the propagation of feature annotation.</text>
</comment>
<keyword evidence="4 9" id="KW-1003">Cell membrane</keyword>
<comment type="pathway">
    <text evidence="2 9">Cofactor biosynthesis; adenosylcobalamin biosynthesis.</text>
</comment>
<evidence type="ECO:0000256" key="9">
    <source>
        <dbReference type="HAMAP-Rule" id="MF_00024"/>
    </source>
</evidence>
<evidence type="ECO:0000256" key="8">
    <source>
        <dbReference type="ARBA" id="ARBA00023136"/>
    </source>
</evidence>
<comment type="subcellular location">
    <subcellularLocation>
        <location evidence="1 9">Cell membrane</location>
        <topology evidence="1 9">Multi-pass membrane protein</topology>
    </subcellularLocation>
</comment>
<name>A0ABU3PDJ6_9BURK</name>
<keyword evidence="6 9" id="KW-0812">Transmembrane</keyword>
<evidence type="ECO:0000313" key="11">
    <source>
        <dbReference type="Proteomes" id="UP001246372"/>
    </source>
</evidence>
<feature type="transmembrane region" description="Helical" evidence="9">
    <location>
        <begin position="167"/>
        <end position="188"/>
    </location>
</feature>
<proteinExistence type="inferred from homology"/>
<keyword evidence="5 9" id="KW-0169">Cobalamin biosynthesis</keyword>
<keyword evidence="11" id="KW-1185">Reference proteome</keyword>
<dbReference type="Proteomes" id="UP001246372">
    <property type="component" value="Unassembled WGS sequence"/>
</dbReference>